<dbReference type="AlphaFoldDB" id="A0A0F9FL77"/>
<comment type="caution">
    <text evidence="1">The sequence shown here is derived from an EMBL/GenBank/DDBJ whole genome shotgun (WGS) entry which is preliminary data.</text>
</comment>
<reference evidence="1" key="1">
    <citation type="journal article" date="2015" name="Nature">
        <title>Complex archaea that bridge the gap between prokaryotes and eukaryotes.</title>
        <authorList>
            <person name="Spang A."/>
            <person name="Saw J.H."/>
            <person name="Jorgensen S.L."/>
            <person name="Zaremba-Niedzwiedzka K."/>
            <person name="Martijn J."/>
            <person name="Lind A.E."/>
            <person name="van Eijk R."/>
            <person name="Schleper C."/>
            <person name="Guy L."/>
            <person name="Ettema T.J."/>
        </authorList>
    </citation>
    <scope>NUCLEOTIDE SEQUENCE</scope>
</reference>
<sequence>MINEIFVSHWAPVVPIPCMTQAQLDNELERIFENMTSRVMGNYNEPGGSGSTIGRFKRNVNQEFDRGFTHGMNVVSDLLQLAINTTEALWLDGYDKGYKAGRDGEAKRNFGPAL</sequence>
<gene>
    <name evidence="1" type="ORF">LCGC14_2229540</name>
</gene>
<proteinExistence type="predicted"/>
<dbReference type="EMBL" id="LAZR01029962">
    <property type="protein sequence ID" value="KKL58020.1"/>
    <property type="molecule type" value="Genomic_DNA"/>
</dbReference>
<organism evidence="1">
    <name type="scientific">marine sediment metagenome</name>
    <dbReference type="NCBI Taxonomy" id="412755"/>
    <lineage>
        <taxon>unclassified sequences</taxon>
        <taxon>metagenomes</taxon>
        <taxon>ecological metagenomes</taxon>
    </lineage>
</organism>
<name>A0A0F9FL77_9ZZZZ</name>
<accession>A0A0F9FL77</accession>
<evidence type="ECO:0000313" key="1">
    <source>
        <dbReference type="EMBL" id="KKL58020.1"/>
    </source>
</evidence>
<protein>
    <submittedName>
        <fullName evidence="1">Uncharacterized protein</fullName>
    </submittedName>
</protein>